<dbReference type="InterPro" id="IPR018060">
    <property type="entry name" value="HTH_AraC"/>
</dbReference>
<accession>A0A3S8ZPL3</accession>
<keyword evidence="1" id="KW-0805">Transcription regulation</keyword>
<dbReference type="AlphaFoldDB" id="A0A3S8ZPL3"/>
<protein>
    <submittedName>
        <fullName evidence="4">GlxA family transcriptional regulator</fullName>
    </submittedName>
</protein>
<dbReference type="InterPro" id="IPR052158">
    <property type="entry name" value="INH-QAR"/>
</dbReference>
<dbReference type="GO" id="GO:0003700">
    <property type="term" value="F:DNA-binding transcription factor activity"/>
    <property type="evidence" value="ECO:0007669"/>
    <property type="project" value="InterPro"/>
</dbReference>
<dbReference type="OrthoDB" id="9816344at2"/>
<dbReference type="RefSeq" id="WP_125971375.1">
    <property type="nucleotide sequence ID" value="NZ_CP034433.1"/>
</dbReference>
<dbReference type="InterPro" id="IPR009057">
    <property type="entry name" value="Homeodomain-like_sf"/>
</dbReference>
<keyword evidence="2" id="KW-0804">Transcription</keyword>
<dbReference type="SUPFAM" id="SSF52317">
    <property type="entry name" value="Class I glutamine amidotransferase-like"/>
    <property type="match status" value="1"/>
</dbReference>
<dbReference type="EMBL" id="CP034433">
    <property type="protein sequence ID" value="AZN35403.1"/>
    <property type="molecule type" value="Genomic_DNA"/>
</dbReference>
<dbReference type="Proteomes" id="UP000282438">
    <property type="component" value="Chromosome"/>
</dbReference>
<dbReference type="Pfam" id="PF12833">
    <property type="entry name" value="HTH_18"/>
    <property type="match status" value="1"/>
</dbReference>
<gene>
    <name evidence="4" type="ORF">EJO50_02215</name>
</gene>
<name>A0A3S8ZPL3_9NEIS</name>
<organism evidence="4 5">
    <name type="scientific">Iodobacter ciconiae</name>
    <dbReference type="NCBI Taxonomy" id="2496266"/>
    <lineage>
        <taxon>Bacteria</taxon>
        <taxon>Pseudomonadati</taxon>
        <taxon>Pseudomonadota</taxon>
        <taxon>Betaproteobacteria</taxon>
        <taxon>Neisseriales</taxon>
        <taxon>Chitinibacteraceae</taxon>
        <taxon>Iodobacter</taxon>
    </lineage>
</organism>
<reference evidence="4 5" key="1">
    <citation type="submission" date="2018-12" db="EMBL/GenBank/DDBJ databases">
        <title>Complete genome sequence of Iodobacter sp. H11R3.</title>
        <authorList>
            <person name="Bae J.-W."/>
        </authorList>
    </citation>
    <scope>NUCLEOTIDE SEQUENCE [LARGE SCALE GENOMIC DNA]</scope>
    <source>
        <strain evidence="4 5">H11R3</strain>
    </source>
</reference>
<feature type="domain" description="HTH araC/xylS-type" evidence="3">
    <location>
        <begin position="217"/>
        <end position="315"/>
    </location>
</feature>
<dbReference type="SMART" id="SM00342">
    <property type="entry name" value="HTH_ARAC"/>
    <property type="match status" value="1"/>
</dbReference>
<dbReference type="PANTHER" id="PTHR43130">
    <property type="entry name" value="ARAC-FAMILY TRANSCRIPTIONAL REGULATOR"/>
    <property type="match status" value="1"/>
</dbReference>
<dbReference type="GO" id="GO:0043565">
    <property type="term" value="F:sequence-specific DNA binding"/>
    <property type="evidence" value="ECO:0007669"/>
    <property type="project" value="InterPro"/>
</dbReference>
<dbReference type="CDD" id="cd03137">
    <property type="entry name" value="GATase1_AraC_1"/>
    <property type="match status" value="1"/>
</dbReference>
<evidence type="ECO:0000259" key="3">
    <source>
        <dbReference type="PROSITE" id="PS01124"/>
    </source>
</evidence>
<dbReference type="PANTHER" id="PTHR43130:SF3">
    <property type="entry name" value="HTH-TYPE TRANSCRIPTIONAL REGULATOR RV1931C"/>
    <property type="match status" value="1"/>
</dbReference>
<sequence>MRSVAIAIFPDVQALDVAGPVDVFAEANQFVAQSECYEIRLIGSTEAPIRASNGMQLVADLTYADAVRSFDIALIAGGPKLPVAPPRKNLIDWVIKTIPLCKRYGSICTGAFVLGQAGLLNGKRVTTHWQNAPQLAQQFPEAQVDLDSIYIRDDNLLTSAGVTAGIDAALAIVAEDHGAGIALTVAKRLLVFAQRRGGQSQFSPYLIAPIDEHSPMAKVQQFVMNHFQQQFSVDRLAAIAGMSSRNFARLFVQLNQITPHQFIDQIRIDNARRLLESSNLPLKTIAFECGFMTAERMRIVFSKRLGVTPNTYRMSFNAL</sequence>
<dbReference type="KEGG" id="iod:EJO50_02215"/>
<dbReference type="Pfam" id="PF01965">
    <property type="entry name" value="DJ-1_PfpI"/>
    <property type="match status" value="1"/>
</dbReference>
<evidence type="ECO:0000313" key="4">
    <source>
        <dbReference type="EMBL" id="AZN35403.1"/>
    </source>
</evidence>
<keyword evidence="5" id="KW-1185">Reference proteome</keyword>
<dbReference type="PROSITE" id="PS01124">
    <property type="entry name" value="HTH_ARAC_FAMILY_2"/>
    <property type="match status" value="1"/>
</dbReference>
<dbReference type="InterPro" id="IPR029062">
    <property type="entry name" value="Class_I_gatase-like"/>
</dbReference>
<dbReference type="Gene3D" id="3.40.50.880">
    <property type="match status" value="1"/>
</dbReference>
<evidence type="ECO:0000256" key="2">
    <source>
        <dbReference type="ARBA" id="ARBA00023163"/>
    </source>
</evidence>
<dbReference type="SUPFAM" id="SSF46689">
    <property type="entry name" value="Homeodomain-like"/>
    <property type="match status" value="2"/>
</dbReference>
<proteinExistence type="predicted"/>
<dbReference type="Gene3D" id="1.10.10.60">
    <property type="entry name" value="Homeodomain-like"/>
    <property type="match status" value="1"/>
</dbReference>
<evidence type="ECO:0000256" key="1">
    <source>
        <dbReference type="ARBA" id="ARBA00023015"/>
    </source>
</evidence>
<evidence type="ECO:0000313" key="5">
    <source>
        <dbReference type="Proteomes" id="UP000282438"/>
    </source>
</evidence>
<dbReference type="InterPro" id="IPR002818">
    <property type="entry name" value="DJ-1/PfpI"/>
</dbReference>